<evidence type="ECO:0000256" key="3">
    <source>
        <dbReference type="SAM" id="MobiDB-lite"/>
    </source>
</evidence>
<reference evidence="5" key="2">
    <citation type="submission" date="2025-08" db="UniProtKB">
        <authorList>
            <consortium name="Ensembl"/>
        </authorList>
    </citation>
    <scope>IDENTIFICATION</scope>
</reference>
<sequence length="597" mass="66680">MAEEGTASAKSNSDRGEAEKRVREMASSAMKGLLQRKELCDVMIKVGGAAFDAHKIILCSSSEYFSTLFTGAWAVAKQKLYNIPGVSPAMMRLIIDYAYTQDVNVTQDNVLEVLAAADQFLVSGIVQRCCFFLEDQLCLWNCIGIWRLMHFYHLPELRHKVFLFILQHFDRIIAVSQDILELSVEQLTAIIENDHLNVRRESTVFETILRWISHQPDQRGGRISELFSKVRLGLMTADYLQHNVKESALIKDSVKCDAAVTKFIDLRCRSLKPDYSNRLSRPRLPSSILLVTGGRNGAIAVTGLDAYDVRTDCWVPIRAGEMRRVHHGAALLNGFMYVIGGSDREINLNTVEKFDFVTRAWHPVMAMNHSRCHVCVAVQNGCIYAFGGFSGHSYYSSVERYSPEADQWTMVAPMRSKRCSASATTLNGKVYVCGGYNGHRSLTAAECYDPNTNQWTVIANMRSNRSGLRIAAYKGRIYAMGGTNSRNTHLCTVEAYNPDTDRWRTAPSMCCARSFFGLEVMEEQLIVVGGFDGTAAMLTVERYYDEVGMWLRASDMETPRSGQSCCVLHGLRGMVEDLFSSGSPTSPTVEETEGGST</sequence>
<dbReference type="STRING" id="69293.ENSGACP00000005067"/>
<evidence type="ECO:0000256" key="1">
    <source>
        <dbReference type="ARBA" id="ARBA00022441"/>
    </source>
</evidence>
<reference evidence="5" key="3">
    <citation type="submission" date="2025-09" db="UniProtKB">
        <authorList>
            <consortium name="Ensembl"/>
        </authorList>
    </citation>
    <scope>IDENTIFICATION</scope>
</reference>
<evidence type="ECO:0000256" key="2">
    <source>
        <dbReference type="ARBA" id="ARBA00022737"/>
    </source>
</evidence>
<dbReference type="KEGG" id="gat:120834776"/>
<keyword evidence="1" id="KW-0880">Kelch repeat</keyword>
<dbReference type="PROSITE" id="PS50097">
    <property type="entry name" value="BTB"/>
    <property type="match status" value="1"/>
</dbReference>
<dbReference type="PANTHER" id="PTHR24412">
    <property type="entry name" value="KELCH PROTEIN"/>
    <property type="match status" value="1"/>
</dbReference>
<dbReference type="Proteomes" id="UP000007635">
    <property type="component" value="Chromosome XVII"/>
</dbReference>
<evidence type="ECO:0000313" key="5">
    <source>
        <dbReference type="Ensembl" id="ENSGACP00000005067.2"/>
    </source>
</evidence>
<dbReference type="Ensembl" id="ENSGACT00000005082.2">
    <property type="protein sequence ID" value="ENSGACP00000005067.2"/>
    <property type="gene ID" value="ENSGACG00000003850.2"/>
</dbReference>
<evidence type="ECO:0000313" key="6">
    <source>
        <dbReference type="Proteomes" id="UP000007635"/>
    </source>
</evidence>
<dbReference type="SMART" id="SM00225">
    <property type="entry name" value="BTB"/>
    <property type="match status" value="1"/>
</dbReference>
<dbReference type="SUPFAM" id="SSF54695">
    <property type="entry name" value="POZ domain"/>
    <property type="match status" value="1"/>
</dbReference>
<protein>
    <recommendedName>
        <fullName evidence="4">BTB domain-containing protein</fullName>
    </recommendedName>
</protein>
<dbReference type="AlphaFoldDB" id="G3NIA7"/>
<feature type="compositionally biased region" description="Basic and acidic residues" evidence="3">
    <location>
        <begin position="12"/>
        <end position="21"/>
    </location>
</feature>
<feature type="region of interest" description="Disordered" evidence="3">
    <location>
        <begin position="1"/>
        <end position="21"/>
    </location>
</feature>
<dbReference type="SMART" id="SM00612">
    <property type="entry name" value="Kelch"/>
    <property type="match status" value="6"/>
</dbReference>
<reference evidence="5 6" key="1">
    <citation type="journal article" date="2021" name="G3 (Bethesda)">
        <title>Improved contiguity of the threespine stickleback genome using long-read sequencing.</title>
        <authorList>
            <person name="Nath S."/>
            <person name="Shaw D.E."/>
            <person name="White M.A."/>
        </authorList>
    </citation>
    <scope>NUCLEOTIDE SEQUENCE [LARGE SCALE GENOMIC DNA]</scope>
    <source>
        <strain evidence="5 6">Lake Benthic</strain>
    </source>
</reference>
<dbReference type="GeneTree" id="ENSGT00940000154664"/>
<dbReference type="SUPFAM" id="SSF117281">
    <property type="entry name" value="Kelch motif"/>
    <property type="match status" value="1"/>
</dbReference>
<dbReference type="Pfam" id="PF00651">
    <property type="entry name" value="BTB"/>
    <property type="match status" value="1"/>
</dbReference>
<dbReference type="Pfam" id="PF07707">
    <property type="entry name" value="BACK"/>
    <property type="match status" value="1"/>
</dbReference>
<dbReference type="InParanoid" id="G3NIA7"/>
<dbReference type="SMART" id="SM00875">
    <property type="entry name" value="BACK"/>
    <property type="match status" value="1"/>
</dbReference>
<dbReference type="GeneID" id="120834776"/>
<dbReference type="InterPro" id="IPR017096">
    <property type="entry name" value="BTB-kelch_protein"/>
</dbReference>
<feature type="domain" description="BTB" evidence="4">
    <location>
        <begin position="40"/>
        <end position="107"/>
    </location>
</feature>
<proteinExistence type="predicted"/>
<dbReference type="Gene3D" id="1.25.40.420">
    <property type="match status" value="1"/>
</dbReference>
<accession>G3NIA7</accession>
<dbReference type="Gene3D" id="2.120.10.80">
    <property type="entry name" value="Kelch-type beta propeller"/>
    <property type="match status" value="2"/>
</dbReference>
<dbReference type="Pfam" id="PF01344">
    <property type="entry name" value="Kelch_1"/>
    <property type="match status" value="4"/>
</dbReference>
<dbReference type="InterPro" id="IPR000210">
    <property type="entry name" value="BTB/POZ_dom"/>
</dbReference>
<evidence type="ECO:0000259" key="4">
    <source>
        <dbReference type="PROSITE" id="PS50097"/>
    </source>
</evidence>
<dbReference type="FunFam" id="1.25.40.420:FF:000001">
    <property type="entry name" value="Kelch-like family member 12"/>
    <property type="match status" value="1"/>
</dbReference>
<organism evidence="5 6">
    <name type="scientific">Gasterosteus aculeatus aculeatus</name>
    <name type="common">three-spined stickleback</name>
    <dbReference type="NCBI Taxonomy" id="481459"/>
    <lineage>
        <taxon>Eukaryota</taxon>
        <taxon>Metazoa</taxon>
        <taxon>Chordata</taxon>
        <taxon>Craniata</taxon>
        <taxon>Vertebrata</taxon>
        <taxon>Euteleostomi</taxon>
        <taxon>Actinopterygii</taxon>
        <taxon>Neopterygii</taxon>
        <taxon>Teleostei</taxon>
        <taxon>Neoteleostei</taxon>
        <taxon>Acanthomorphata</taxon>
        <taxon>Eupercaria</taxon>
        <taxon>Perciformes</taxon>
        <taxon>Cottioidei</taxon>
        <taxon>Gasterosteales</taxon>
        <taxon>Gasterosteidae</taxon>
        <taxon>Gasterosteus</taxon>
    </lineage>
</organism>
<dbReference type="InterPro" id="IPR015915">
    <property type="entry name" value="Kelch-typ_b-propeller"/>
</dbReference>
<dbReference type="RefSeq" id="XP_040058976.1">
    <property type="nucleotide sequence ID" value="XM_040203042.1"/>
</dbReference>
<dbReference type="PANTHER" id="PTHR24412:SF172">
    <property type="entry name" value="KELCH-LIKE PROTEIN 10"/>
    <property type="match status" value="1"/>
</dbReference>
<dbReference type="InterPro" id="IPR011333">
    <property type="entry name" value="SKP1/BTB/POZ_sf"/>
</dbReference>
<dbReference type="eggNOG" id="KOG4441">
    <property type="taxonomic scope" value="Eukaryota"/>
</dbReference>
<name>G3NIA7_GASAC</name>
<feature type="compositionally biased region" description="Polar residues" evidence="3">
    <location>
        <begin position="580"/>
        <end position="589"/>
    </location>
</feature>
<keyword evidence="6" id="KW-1185">Reference proteome</keyword>
<dbReference type="Gene3D" id="3.30.710.10">
    <property type="entry name" value="Potassium Channel Kv1.1, Chain A"/>
    <property type="match status" value="1"/>
</dbReference>
<dbReference type="PIRSF" id="PIRSF037037">
    <property type="entry name" value="Kelch-like_protein_gigaxonin"/>
    <property type="match status" value="1"/>
</dbReference>
<dbReference type="OrthoDB" id="191037at2759"/>
<keyword evidence="2" id="KW-0677">Repeat</keyword>
<dbReference type="OMA" id="CFFLEDQ"/>
<dbReference type="InterPro" id="IPR006652">
    <property type="entry name" value="Kelch_1"/>
</dbReference>
<feature type="region of interest" description="Disordered" evidence="3">
    <location>
        <begin position="578"/>
        <end position="597"/>
    </location>
</feature>
<dbReference type="CDD" id="cd18450">
    <property type="entry name" value="BACK_KLHL10"/>
    <property type="match status" value="1"/>
</dbReference>
<dbReference type="InterPro" id="IPR011705">
    <property type="entry name" value="BACK"/>
</dbReference>